<feature type="transmembrane region" description="Helical" evidence="9">
    <location>
        <begin position="33"/>
        <end position="51"/>
    </location>
</feature>
<dbReference type="EC" id="2.3.1.269" evidence="9"/>
<feature type="transmembrane region" description="Helical" evidence="9">
    <location>
        <begin position="491"/>
        <end position="510"/>
    </location>
</feature>
<dbReference type="PANTHER" id="PTHR38686:SF1">
    <property type="entry name" value="APOLIPOPROTEIN N-ACYLTRANSFERASE"/>
    <property type="match status" value="1"/>
</dbReference>
<evidence type="ECO:0000313" key="12">
    <source>
        <dbReference type="Proteomes" id="UP000001691"/>
    </source>
</evidence>
<comment type="similarity">
    <text evidence="2 9">Belongs to the CN hydrolase family. Apolipoprotein N-acyltransferase subfamily.</text>
</comment>
<keyword evidence="4 9" id="KW-0808">Transferase</keyword>
<keyword evidence="12" id="KW-1185">Reference proteome</keyword>
<dbReference type="Gene3D" id="3.60.110.10">
    <property type="entry name" value="Carbon-nitrogen hydrolase"/>
    <property type="match status" value="1"/>
</dbReference>
<dbReference type="SUPFAM" id="SSF56317">
    <property type="entry name" value="Carbon-nitrogen hydrolase"/>
    <property type="match status" value="1"/>
</dbReference>
<dbReference type="NCBIfam" id="TIGR00546">
    <property type="entry name" value="lnt"/>
    <property type="match status" value="1"/>
</dbReference>
<dbReference type="GO" id="GO:0042158">
    <property type="term" value="P:lipoprotein biosynthetic process"/>
    <property type="evidence" value="ECO:0007669"/>
    <property type="project" value="UniProtKB-UniRule"/>
</dbReference>
<dbReference type="InterPro" id="IPR045378">
    <property type="entry name" value="LNT_N"/>
</dbReference>
<evidence type="ECO:0000256" key="4">
    <source>
        <dbReference type="ARBA" id="ARBA00022679"/>
    </source>
</evidence>
<feature type="transmembrane region" description="Helical" evidence="9">
    <location>
        <begin position="127"/>
        <end position="145"/>
    </location>
</feature>
<keyword evidence="6 9" id="KW-1133">Transmembrane helix</keyword>
<evidence type="ECO:0000259" key="10">
    <source>
        <dbReference type="PROSITE" id="PS50263"/>
    </source>
</evidence>
<gene>
    <name evidence="9" type="primary">lnt</name>
    <name evidence="11" type="ordered locus">TGRD_364</name>
</gene>
<proteinExistence type="inferred from homology"/>
<comment type="function">
    <text evidence="9">Catalyzes the phospholipid dependent N-acylation of the N-terminal cysteine of apolipoprotein, the last step in lipoprotein maturation.</text>
</comment>
<dbReference type="InterPro" id="IPR004563">
    <property type="entry name" value="Apolipo_AcylTrfase"/>
</dbReference>
<dbReference type="AlphaFoldDB" id="B1H019"/>
<organism evidence="11 12">
    <name type="scientific">Endomicrobium trichonymphae</name>
    <dbReference type="NCBI Taxonomy" id="1408204"/>
    <lineage>
        <taxon>Bacteria</taxon>
        <taxon>Pseudomonadati</taxon>
        <taxon>Elusimicrobiota</taxon>
        <taxon>Endomicrobiia</taxon>
        <taxon>Endomicrobiales</taxon>
        <taxon>Endomicrobiaceae</taxon>
        <taxon>Candidatus Endomicrobiellum</taxon>
    </lineage>
</organism>
<dbReference type="STRING" id="471821.TGRD_368"/>
<protein>
    <recommendedName>
        <fullName evidence="9">Apolipoprotein N-acyltransferase</fullName>
        <shortName evidence="9">ALP N-acyltransferase</shortName>
        <ecNumber evidence="9">2.3.1.269</ecNumber>
    </recommendedName>
</protein>
<accession>B1H019</accession>
<dbReference type="GO" id="GO:0016410">
    <property type="term" value="F:N-acyltransferase activity"/>
    <property type="evidence" value="ECO:0007669"/>
    <property type="project" value="UniProtKB-UniRule"/>
</dbReference>
<dbReference type="UniPathway" id="UPA00666"/>
<dbReference type="HOGENOM" id="CLU_019563_1_2_0"/>
<evidence type="ECO:0000256" key="7">
    <source>
        <dbReference type="ARBA" id="ARBA00023136"/>
    </source>
</evidence>
<dbReference type="Proteomes" id="UP000001691">
    <property type="component" value="Chromosome"/>
</dbReference>
<comment type="pathway">
    <text evidence="9">Protein modification; lipoprotein biosynthesis (N-acyl transfer).</text>
</comment>
<comment type="catalytic activity">
    <reaction evidence="9">
        <text>N-terminal S-1,2-diacyl-sn-glyceryl-L-cysteinyl-[lipoprotein] + a glycerophospholipid = N-acyl-S-1,2-diacyl-sn-glyceryl-L-cysteinyl-[lipoprotein] + a 2-acyl-sn-glycero-3-phospholipid + H(+)</text>
        <dbReference type="Rhea" id="RHEA:48228"/>
        <dbReference type="Rhea" id="RHEA-COMP:14681"/>
        <dbReference type="Rhea" id="RHEA-COMP:14684"/>
        <dbReference type="ChEBI" id="CHEBI:15378"/>
        <dbReference type="ChEBI" id="CHEBI:136912"/>
        <dbReference type="ChEBI" id="CHEBI:140656"/>
        <dbReference type="ChEBI" id="CHEBI:140657"/>
        <dbReference type="ChEBI" id="CHEBI:140660"/>
        <dbReference type="EC" id="2.3.1.269"/>
    </reaction>
</comment>
<dbReference type="HAMAP" id="MF_01148">
    <property type="entry name" value="Lnt"/>
    <property type="match status" value="1"/>
</dbReference>
<keyword evidence="3 9" id="KW-1003">Cell membrane</keyword>
<evidence type="ECO:0000256" key="3">
    <source>
        <dbReference type="ARBA" id="ARBA00022475"/>
    </source>
</evidence>
<feature type="transmembrane region" description="Helical" evidence="9">
    <location>
        <begin position="206"/>
        <end position="226"/>
    </location>
</feature>
<feature type="transmembrane region" description="Helical" evidence="9">
    <location>
        <begin position="12"/>
        <end position="27"/>
    </location>
</feature>
<sequence length="515" mass="58544">MSKLAKFKISMNLKKIILCIITALLAVCSFPKINLFFLAWVAFIPLIFVITRSGLKDSFFYGLISGFVFNAAGLYWLIPMLKFNTGSYVQAVTAACTLWIYLALYWGIWCLYLNFSQNILSNTLKNYLYSNTLIILFGSCIWVLLEYIRTYFLTGFPWMLIGHSQFKFTEIIQIAEFTGVYGVSFLIIFCNLCFYFWISTQKGNKYLYTALVLTVAISIFGAVRAYKFRFFGDQEFTVSIVQPNVDQDKKWDQFYKSDILSNLKEYAFKIAENKTDLIIWPETVLPGSIPEDKQSYESIKYMVKTAGGFNIIGSAYNNDFNAALAFTESDGEYKAVHKKNHLVPFGEYIPFRNLFSRFFGILNQMGDSKKGQDTNVFDNGKIYAGAVICSENFFPDISRNFILSGAKVLTNHTNDAWFFNTAAPHQHFIMNIFRAVENRKAVIVSANSGISGIIEASGVIAEKTASSESIILTGKFLQNNFKTFYTKYGDLFVNMCAGLLLALVLLELCIRIRKI</sequence>
<dbReference type="CDD" id="cd07571">
    <property type="entry name" value="ALP_N-acyl_transferase"/>
    <property type="match status" value="1"/>
</dbReference>
<evidence type="ECO:0000256" key="8">
    <source>
        <dbReference type="ARBA" id="ARBA00023315"/>
    </source>
</evidence>
<evidence type="ECO:0000256" key="1">
    <source>
        <dbReference type="ARBA" id="ARBA00004651"/>
    </source>
</evidence>
<dbReference type="PANTHER" id="PTHR38686">
    <property type="entry name" value="APOLIPOPROTEIN N-ACYLTRANSFERASE"/>
    <property type="match status" value="1"/>
</dbReference>
<feature type="domain" description="CN hydrolase" evidence="10">
    <location>
        <begin position="241"/>
        <end position="478"/>
    </location>
</feature>
<feature type="transmembrane region" description="Helical" evidence="9">
    <location>
        <begin position="58"/>
        <end position="78"/>
    </location>
</feature>
<dbReference type="Pfam" id="PF20154">
    <property type="entry name" value="LNT_N"/>
    <property type="match status" value="1"/>
</dbReference>
<dbReference type="EMBL" id="AP009510">
    <property type="protein sequence ID" value="BAG13851.1"/>
    <property type="molecule type" value="Genomic_DNA"/>
</dbReference>
<evidence type="ECO:0000256" key="9">
    <source>
        <dbReference type="HAMAP-Rule" id="MF_01148"/>
    </source>
</evidence>
<dbReference type="PATRIC" id="fig|471821.5.peg.602"/>
<dbReference type="InterPro" id="IPR003010">
    <property type="entry name" value="C-N_Hydrolase"/>
</dbReference>
<comment type="subcellular location">
    <subcellularLocation>
        <location evidence="1 9">Cell membrane</location>
        <topology evidence="1 9">Multi-pass membrane protein</topology>
    </subcellularLocation>
</comment>
<feature type="transmembrane region" description="Helical" evidence="9">
    <location>
        <begin position="98"/>
        <end position="115"/>
    </location>
</feature>
<dbReference type="KEGG" id="rsd:TGRD_364"/>
<dbReference type="Pfam" id="PF00795">
    <property type="entry name" value="CN_hydrolase"/>
    <property type="match status" value="1"/>
</dbReference>
<dbReference type="PROSITE" id="PS50263">
    <property type="entry name" value="CN_HYDROLASE"/>
    <property type="match status" value="1"/>
</dbReference>
<dbReference type="InterPro" id="IPR036526">
    <property type="entry name" value="C-N_Hydrolase_sf"/>
</dbReference>
<reference evidence="12" key="1">
    <citation type="journal article" date="2008" name="Proc. Natl. Acad. Sci. U.S.A.">
        <title>Complete genome of the uncultured termite group 1 bacteria in a single host protist cell.</title>
        <authorList>
            <person name="Hongoh Y."/>
            <person name="Sharma V.K."/>
            <person name="Prakash T."/>
            <person name="Noda S."/>
            <person name="Taylor T.D."/>
            <person name="Kudo T."/>
            <person name="Sakaki Y."/>
            <person name="Toyoda A."/>
            <person name="Hattori M."/>
            <person name="Ohkuma M."/>
        </authorList>
    </citation>
    <scope>NUCLEOTIDE SEQUENCE [LARGE SCALE GENOMIC DNA]</scope>
    <source>
        <strain evidence="12">Rs-D17 genomovar Ri2008</strain>
    </source>
</reference>
<evidence type="ECO:0000256" key="6">
    <source>
        <dbReference type="ARBA" id="ARBA00022989"/>
    </source>
</evidence>
<keyword evidence="7 9" id="KW-0472">Membrane</keyword>
<evidence type="ECO:0000256" key="5">
    <source>
        <dbReference type="ARBA" id="ARBA00022692"/>
    </source>
</evidence>
<feature type="transmembrane region" description="Helical" evidence="9">
    <location>
        <begin position="180"/>
        <end position="200"/>
    </location>
</feature>
<evidence type="ECO:0000313" key="11">
    <source>
        <dbReference type="EMBL" id="BAG13851.1"/>
    </source>
</evidence>
<keyword evidence="5 9" id="KW-0812">Transmembrane</keyword>
<keyword evidence="8 9" id="KW-0012">Acyltransferase</keyword>
<dbReference type="GO" id="GO:0005886">
    <property type="term" value="C:plasma membrane"/>
    <property type="evidence" value="ECO:0007669"/>
    <property type="project" value="UniProtKB-SubCell"/>
</dbReference>
<dbReference type="RefSeq" id="WP_015423378.1">
    <property type="nucleotide sequence ID" value="NC_020419.1"/>
</dbReference>
<evidence type="ECO:0000256" key="2">
    <source>
        <dbReference type="ARBA" id="ARBA00010065"/>
    </source>
</evidence>
<name>B1H019_ENDTX</name>